<accession>A0A645DKE5</accession>
<organism evidence="1">
    <name type="scientific">bioreactor metagenome</name>
    <dbReference type="NCBI Taxonomy" id="1076179"/>
    <lineage>
        <taxon>unclassified sequences</taxon>
        <taxon>metagenomes</taxon>
        <taxon>ecological metagenomes</taxon>
    </lineage>
</organism>
<reference evidence="1" key="1">
    <citation type="submission" date="2019-08" db="EMBL/GenBank/DDBJ databases">
        <authorList>
            <person name="Kucharzyk K."/>
            <person name="Murdoch R.W."/>
            <person name="Higgins S."/>
            <person name="Loffler F."/>
        </authorList>
    </citation>
    <scope>NUCLEOTIDE SEQUENCE</scope>
</reference>
<gene>
    <name evidence="1" type="ORF">SDC9_136647</name>
</gene>
<protein>
    <submittedName>
        <fullName evidence="1">Uncharacterized protein</fullName>
    </submittedName>
</protein>
<evidence type="ECO:0000313" key="1">
    <source>
        <dbReference type="EMBL" id="MPM89538.1"/>
    </source>
</evidence>
<dbReference type="EMBL" id="VSSQ01036946">
    <property type="protein sequence ID" value="MPM89538.1"/>
    <property type="molecule type" value="Genomic_DNA"/>
</dbReference>
<sequence>MRTDGQQIYIKFFDTEVDFSEALHSVTMNERRRSCTFDGFTNQVNRLNTADFIIDEHDTDQNGFIIDGTDQFLYINDTVSVYRKANDLISLFFKRFQSVINAWVFNTGGDDSAALMPVFLDST</sequence>
<name>A0A645DKE5_9ZZZZ</name>
<dbReference type="AlphaFoldDB" id="A0A645DKE5"/>
<proteinExistence type="predicted"/>
<comment type="caution">
    <text evidence="1">The sequence shown here is derived from an EMBL/GenBank/DDBJ whole genome shotgun (WGS) entry which is preliminary data.</text>
</comment>